<keyword evidence="2" id="KW-1185">Reference proteome</keyword>
<evidence type="ECO:0000313" key="1">
    <source>
        <dbReference type="EMBL" id="KAK3733167.1"/>
    </source>
</evidence>
<gene>
    <name evidence="1" type="ORF">RRG08_046088</name>
</gene>
<dbReference type="Proteomes" id="UP001283361">
    <property type="component" value="Unassembled WGS sequence"/>
</dbReference>
<proteinExistence type="predicted"/>
<dbReference type="AlphaFoldDB" id="A0AAE0Y4V0"/>
<accession>A0AAE0Y4V0</accession>
<comment type="caution">
    <text evidence="1">The sequence shown here is derived from an EMBL/GenBank/DDBJ whole genome shotgun (WGS) entry which is preliminary data.</text>
</comment>
<reference evidence="1" key="1">
    <citation type="journal article" date="2023" name="G3 (Bethesda)">
        <title>A reference genome for the long-term kleptoplast-retaining sea slug Elysia crispata morphotype clarki.</title>
        <authorList>
            <person name="Eastman K.E."/>
            <person name="Pendleton A.L."/>
            <person name="Shaikh M.A."/>
            <person name="Suttiyut T."/>
            <person name="Ogas R."/>
            <person name="Tomko P."/>
            <person name="Gavelis G."/>
            <person name="Widhalm J.R."/>
            <person name="Wisecaver J.H."/>
        </authorList>
    </citation>
    <scope>NUCLEOTIDE SEQUENCE</scope>
    <source>
        <strain evidence="1">ECLA1</strain>
    </source>
</reference>
<name>A0AAE0Y4V0_9GAST</name>
<protein>
    <submittedName>
        <fullName evidence="1">Uncharacterized protein</fullName>
    </submittedName>
</protein>
<organism evidence="1 2">
    <name type="scientific">Elysia crispata</name>
    <name type="common">lettuce slug</name>
    <dbReference type="NCBI Taxonomy" id="231223"/>
    <lineage>
        <taxon>Eukaryota</taxon>
        <taxon>Metazoa</taxon>
        <taxon>Spiralia</taxon>
        <taxon>Lophotrochozoa</taxon>
        <taxon>Mollusca</taxon>
        <taxon>Gastropoda</taxon>
        <taxon>Heterobranchia</taxon>
        <taxon>Euthyneura</taxon>
        <taxon>Panpulmonata</taxon>
        <taxon>Sacoglossa</taxon>
        <taxon>Placobranchoidea</taxon>
        <taxon>Plakobranchidae</taxon>
        <taxon>Elysia</taxon>
    </lineage>
</organism>
<dbReference type="EMBL" id="JAWDGP010006910">
    <property type="protein sequence ID" value="KAK3733167.1"/>
    <property type="molecule type" value="Genomic_DNA"/>
</dbReference>
<evidence type="ECO:0000313" key="2">
    <source>
        <dbReference type="Proteomes" id="UP001283361"/>
    </source>
</evidence>
<sequence>MRGTGIPVVVEEGCKQFNHSVSCANHSRNREILDNWAGFDDVLFGVYKNDQMVYRMIISGKSSSYANWFEAGGIINSSWDDLTTQTRLFFRMTGDSSSTTHHTATSFLQNDW</sequence>